<name>A0A8J3LZZ3_9MICO</name>
<evidence type="ECO:0000313" key="1">
    <source>
        <dbReference type="EMBL" id="GHF11779.1"/>
    </source>
</evidence>
<reference evidence="1" key="1">
    <citation type="journal article" date="2014" name="Int. J. Syst. Evol. Microbiol.">
        <title>Complete genome sequence of Corynebacterium casei LMG S-19264T (=DSM 44701T), isolated from a smear-ripened cheese.</title>
        <authorList>
            <consortium name="US DOE Joint Genome Institute (JGI-PGF)"/>
            <person name="Walter F."/>
            <person name="Albersmeier A."/>
            <person name="Kalinowski J."/>
            <person name="Ruckert C."/>
        </authorList>
    </citation>
    <scope>NUCLEOTIDE SEQUENCE</scope>
    <source>
        <strain evidence="1">CGMCC 1.16548</strain>
    </source>
</reference>
<proteinExistence type="predicted"/>
<gene>
    <name evidence="1" type="ORF">GCM10011600_11410</name>
</gene>
<keyword evidence="2" id="KW-1185">Reference proteome</keyword>
<dbReference type="AlphaFoldDB" id="A0A8J3LZZ3"/>
<comment type="caution">
    <text evidence="1">The sequence shown here is derived from an EMBL/GenBank/DDBJ whole genome shotgun (WGS) entry which is preliminary data.</text>
</comment>
<accession>A0A8J3LZZ3</accession>
<organism evidence="1 2">
    <name type="scientific">Pseudolysinimonas yzui</name>
    <dbReference type="NCBI Taxonomy" id="2708254"/>
    <lineage>
        <taxon>Bacteria</taxon>
        <taxon>Bacillati</taxon>
        <taxon>Actinomycetota</taxon>
        <taxon>Actinomycetes</taxon>
        <taxon>Micrococcales</taxon>
        <taxon>Microbacteriaceae</taxon>
        <taxon>Pseudolysinimonas</taxon>
    </lineage>
</organism>
<sequence>MRRNGDVDTREDAAVAVRTLDAALDDWLRKGMHKHWFSESKRFLPGSASDAGLRGTQEATRARPAEGDDLHMIRVSMDGYTAEKYRYEALGLELVKHVIRRAGLLGTQTANPLIPKAIGPDFTYESNPTLFAGRAGRGPLTVVLDTNLLIDYFENGWTMWRGESLPELHPGEYGEHLEALQLILAVWVSRDIELMMLEESLHDTRGRTISSDRDKRNRNGWDEFYRALSHSPHRPTKGIPAPVPPRIVELITANVPVGGDRRLIRAALNTEAHVFLTRDKDLLRLKADLRGLGLSILSPGDLLEALSAYGALNFLWDPASLYWPMPDQEKVAHMIWALPAPPG</sequence>
<protein>
    <recommendedName>
        <fullName evidence="3">PIN domain-containing protein</fullName>
    </recommendedName>
</protein>
<dbReference type="EMBL" id="BNAI01000001">
    <property type="protein sequence ID" value="GHF11779.1"/>
    <property type="molecule type" value="Genomic_DNA"/>
</dbReference>
<dbReference type="Proteomes" id="UP000617531">
    <property type="component" value="Unassembled WGS sequence"/>
</dbReference>
<evidence type="ECO:0000313" key="2">
    <source>
        <dbReference type="Proteomes" id="UP000617531"/>
    </source>
</evidence>
<reference evidence="1" key="2">
    <citation type="submission" date="2020-09" db="EMBL/GenBank/DDBJ databases">
        <authorList>
            <person name="Sun Q."/>
            <person name="Zhou Y."/>
        </authorList>
    </citation>
    <scope>NUCLEOTIDE SEQUENCE</scope>
    <source>
        <strain evidence="1">CGMCC 1.16548</strain>
    </source>
</reference>
<evidence type="ECO:0008006" key="3">
    <source>
        <dbReference type="Google" id="ProtNLM"/>
    </source>
</evidence>